<evidence type="ECO:0000313" key="3">
    <source>
        <dbReference type="Proteomes" id="UP001416393"/>
    </source>
</evidence>
<feature type="non-terminal residue" evidence="2">
    <location>
        <position position="1"/>
    </location>
</feature>
<organism evidence="2 3">
    <name type="scientific">Mariniflexile soesokkakense</name>
    <dbReference type="NCBI Taxonomy" id="1343160"/>
    <lineage>
        <taxon>Bacteria</taxon>
        <taxon>Pseudomonadati</taxon>
        <taxon>Bacteroidota</taxon>
        <taxon>Flavobacteriia</taxon>
        <taxon>Flavobacteriales</taxon>
        <taxon>Flavobacteriaceae</taxon>
        <taxon>Mariniflexile</taxon>
    </lineage>
</organism>
<keyword evidence="3" id="KW-1185">Reference proteome</keyword>
<proteinExistence type="predicted"/>
<dbReference type="Pfam" id="PF11738">
    <property type="entry name" value="DUF3298"/>
    <property type="match status" value="1"/>
</dbReference>
<dbReference type="InterPro" id="IPR021729">
    <property type="entry name" value="DUF3298"/>
</dbReference>
<dbReference type="EMBL" id="JAZHYP010000015">
    <property type="protein sequence ID" value="MEN3325175.1"/>
    <property type="molecule type" value="Genomic_DNA"/>
</dbReference>
<dbReference type="Gene3D" id="3.90.640.20">
    <property type="entry name" value="Heat-shock cognate protein, ATPase"/>
    <property type="match status" value="1"/>
</dbReference>
<name>A0ABV0AFV2_9FLAO</name>
<evidence type="ECO:0000259" key="1">
    <source>
        <dbReference type="Pfam" id="PF11738"/>
    </source>
</evidence>
<dbReference type="Proteomes" id="UP001416393">
    <property type="component" value="Unassembled WGS sequence"/>
</dbReference>
<comment type="caution">
    <text evidence="2">The sequence shown here is derived from an EMBL/GenBank/DDBJ whole genome shotgun (WGS) entry which is preliminary data.</text>
</comment>
<feature type="domain" description="DUF3298" evidence="1">
    <location>
        <begin position="126"/>
        <end position="203"/>
    </location>
</feature>
<accession>A0ABV0AFV2</accession>
<evidence type="ECO:0000313" key="2">
    <source>
        <dbReference type="EMBL" id="MEN3325175.1"/>
    </source>
</evidence>
<gene>
    <name evidence="2" type="ORF">VP395_15680</name>
</gene>
<sequence length="220" mass="26213">KINSYQHNSLNRHTEYKNYTINFNYPLLNDSYNRTNGNFNKFINDYYINITKIESDIMASKLLCDSIEAITFKEERFIDYKIYNVNDRLVSVLFYKENFYSGAMHPSYSFDCFNFDLIRGVFMKYEDFFTQGSEEELVEIINETINKQIGKGKMYYDCWEVSSDDFFISKNNFVFNDTYIEFYFDDCVICPSYTGTYSIELPLTDLRSVLKKYGLNSLIF</sequence>
<dbReference type="InterPro" id="IPR037126">
    <property type="entry name" value="PdaC/RsiV-like_sf"/>
</dbReference>
<protein>
    <submittedName>
        <fullName evidence="2">RsiV family protein</fullName>
    </submittedName>
</protein>
<dbReference type="RefSeq" id="WP_346242976.1">
    <property type="nucleotide sequence ID" value="NZ_JAZHYP010000015.1"/>
</dbReference>
<reference evidence="2 3" key="1">
    <citation type="submission" date="2024-01" db="EMBL/GenBank/DDBJ databases">
        <title>Mariniflexile litorale sp. nov., isolated from the shallow sediments of the Sea of Japan.</title>
        <authorList>
            <person name="Romanenko L."/>
            <person name="Bystritskaya E."/>
            <person name="Isaeva M."/>
        </authorList>
    </citation>
    <scope>NUCLEOTIDE SEQUENCE [LARGE SCALE GENOMIC DNA]</scope>
    <source>
        <strain evidence="2 3">KCTC 32427</strain>
    </source>
</reference>
<dbReference type="Gene3D" id="3.30.565.40">
    <property type="entry name" value="Fervidobacterium nodosum Rt17-B1 like"/>
    <property type="match status" value="1"/>
</dbReference>